<protein>
    <submittedName>
        <fullName evidence="1">Uncharacterized protein</fullName>
    </submittedName>
</protein>
<dbReference type="EMBL" id="MN740363">
    <property type="protein sequence ID" value="QHU02777.1"/>
    <property type="molecule type" value="Genomic_DNA"/>
</dbReference>
<reference evidence="1" key="1">
    <citation type="journal article" date="2020" name="Nature">
        <title>Giant virus diversity and host interactions through global metagenomics.</title>
        <authorList>
            <person name="Schulz F."/>
            <person name="Roux S."/>
            <person name="Paez-Espino D."/>
            <person name="Jungbluth S."/>
            <person name="Walsh D.A."/>
            <person name="Denef V.J."/>
            <person name="McMahon K.D."/>
            <person name="Konstantinidis K.T."/>
            <person name="Eloe-Fadrosh E.A."/>
            <person name="Kyrpides N.C."/>
            <person name="Woyke T."/>
        </authorList>
    </citation>
    <scope>NUCLEOTIDE SEQUENCE</scope>
    <source>
        <strain evidence="1">GVMAG-M-3300025880-76</strain>
    </source>
</reference>
<proteinExistence type="predicted"/>
<accession>A0A6C0JE38</accession>
<organism evidence="1">
    <name type="scientific">viral metagenome</name>
    <dbReference type="NCBI Taxonomy" id="1070528"/>
    <lineage>
        <taxon>unclassified sequences</taxon>
        <taxon>metagenomes</taxon>
        <taxon>organismal metagenomes</taxon>
    </lineage>
</organism>
<evidence type="ECO:0000313" key="1">
    <source>
        <dbReference type="EMBL" id="QHU02777.1"/>
    </source>
</evidence>
<name>A0A6C0JE38_9ZZZZ</name>
<sequence>MSADNNTIDILTVKRETNTENRTNNVALLYRFNEI</sequence>
<dbReference type="AlphaFoldDB" id="A0A6C0JE38"/>